<dbReference type="GO" id="GO:0003924">
    <property type="term" value="F:GTPase activity"/>
    <property type="evidence" value="ECO:0007669"/>
    <property type="project" value="InterPro"/>
</dbReference>
<keyword evidence="3" id="KW-0963">Cytoplasm</keyword>
<evidence type="ECO:0000256" key="1">
    <source>
        <dbReference type="ARBA" id="ARBA00004496"/>
    </source>
</evidence>
<evidence type="ECO:0000259" key="9">
    <source>
        <dbReference type="PROSITE" id="PS51722"/>
    </source>
</evidence>
<dbReference type="Proteomes" id="UP000240987">
    <property type="component" value="Unassembled WGS sequence"/>
</dbReference>
<dbReference type="GO" id="GO:0003746">
    <property type="term" value="F:translation elongation factor activity"/>
    <property type="evidence" value="ECO:0007669"/>
    <property type="project" value="UniProtKB-KW"/>
</dbReference>
<feature type="domain" description="Tr-type G" evidence="9">
    <location>
        <begin position="1"/>
        <end position="174"/>
    </location>
</feature>
<dbReference type="Pfam" id="PF09107">
    <property type="entry name" value="WHD_3rd_SelB"/>
    <property type="match status" value="1"/>
</dbReference>
<dbReference type="InterPro" id="IPR004161">
    <property type="entry name" value="EFTu-like_2"/>
</dbReference>
<evidence type="ECO:0000313" key="11">
    <source>
        <dbReference type="Proteomes" id="UP000240987"/>
    </source>
</evidence>
<evidence type="ECO:0000256" key="5">
    <source>
        <dbReference type="ARBA" id="ARBA00022917"/>
    </source>
</evidence>
<dbReference type="PANTHER" id="PTHR43721:SF22">
    <property type="entry name" value="ELONGATION FACTOR TU, MITOCHONDRIAL"/>
    <property type="match status" value="1"/>
</dbReference>
<keyword evidence="6" id="KW-0342">GTP-binding</keyword>
<organism evidence="10 11">
    <name type="scientific">Photobacterium frigidiphilum</name>
    <dbReference type="NCBI Taxonomy" id="264736"/>
    <lineage>
        <taxon>Bacteria</taxon>
        <taxon>Pseudomonadati</taxon>
        <taxon>Pseudomonadota</taxon>
        <taxon>Gammaproteobacteria</taxon>
        <taxon>Vibrionales</taxon>
        <taxon>Vibrionaceae</taxon>
        <taxon>Photobacterium</taxon>
    </lineage>
</organism>
<dbReference type="NCBIfam" id="TIGR00475">
    <property type="entry name" value="selB"/>
    <property type="match status" value="1"/>
</dbReference>
<dbReference type="PROSITE" id="PS51722">
    <property type="entry name" value="G_TR_2"/>
    <property type="match status" value="1"/>
</dbReference>
<dbReference type="Gene3D" id="3.40.50.300">
    <property type="entry name" value="P-loop containing nucleotide triphosphate hydrolases"/>
    <property type="match status" value="1"/>
</dbReference>
<dbReference type="SUPFAM" id="SSF46785">
    <property type="entry name" value="Winged helix' DNA-binding domain"/>
    <property type="match status" value="1"/>
</dbReference>
<keyword evidence="10" id="KW-0251">Elongation factor</keyword>
<evidence type="ECO:0000256" key="4">
    <source>
        <dbReference type="ARBA" id="ARBA00022741"/>
    </source>
</evidence>
<sequence length="606" mass="67290">MSYVVGTAGHVDHGKSALIKALTGIETAHLPQEKKRGMTIDLGFAFFKHNNGEAVGVIDVPGHERFIRNMVAGVWSLDMVLFVVAADEGWMPMSTDHLKVITAMGIDNVTLVITKSDLVDKDMLALVEEEALEQFLDIGGFIPDSLSVSAHQSLGIDALKHHICKKLDTLSRPVLDSSATALQDRQQNVSQQQAGRLYIDRVFTVNGVGTTVTGSLCGGEFHVGQKLVMQPSGTEVQVKSLQSYHQNIQTASPVSRVAIGLKGIKKKDVQRGFCLLESKEGAFVADELIVRLDALPERGKCRNNSEVEVAFGTFNTLATIFVFKGTNLARLRLKDPACCFWNQRLLLIQHGGSNIVNSGGILWTGAVSKPLRNKLYDLLMNLPENPEWRDYVTLNMALYGYAKKGGLADKEQYQICGEWLFTQECYQSSFEHIVATLEHEKIDLSVNELSGKVQMSVPVLSDLLKQLVVDGKLRQNDDLYSLGNGRNEAELSSIAKQILNKMVEAQKQGFEAEKEKLPGAQKELRNLVRLGFAVPLEGKIYFEKNLYDSLVTGIIQGRQIDDRFDIAEARECAGLSRKYMIPVLNRMESDGWIKRDNNVRQVLRLQ</sequence>
<evidence type="ECO:0000256" key="2">
    <source>
        <dbReference type="ARBA" id="ARBA00015953"/>
    </source>
</evidence>
<dbReference type="RefSeq" id="WP_107243322.1">
    <property type="nucleotide sequence ID" value="NZ_PYMJ01000013.1"/>
</dbReference>
<evidence type="ECO:0000256" key="8">
    <source>
        <dbReference type="ARBA" id="ARBA00031615"/>
    </source>
</evidence>
<keyword evidence="5" id="KW-0648">Protein biosynthesis</keyword>
<dbReference type="InterPro" id="IPR000795">
    <property type="entry name" value="T_Tr_GTP-bd_dom"/>
</dbReference>
<dbReference type="InterPro" id="IPR009000">
    <property type="entry name" value="Transl_B-barrel_sf"/>
</dbReference>
<evidence type="ECO:0000313" key="10">
    <source>
        <dbReference type="EMBL" id="PSU47698.1"/>
    </source>
</evidence>
<dbReference type="InterPro" id="IPR036388">
    <property type="entry name" value="WH-like_DNA-bd_sf"/>
</dbReference>
<dbReference type="InterPro" id="IPR027417">
    <property type="entry name" value="P-loop_NTPase"/>
</dbReference>
<comment type="function">
    <text evidence="7">Translation factor necessary for the incorporation of selenocysteine into proteins. It probably replaces EF-Tu for the insertion of selenocysteine directed by the UGA codon. SelB binds GTP and GDP.</text>
</comment>
<dbReference type="OrthoDB" id="9803139at2"/>
<dbReference type="PANTHER" id="PTHR43721">
    <property type="entry name" value="ELONGATION FACTOR TU-RELATED"/>
    <property type="match status" value="1"/>
</dbReference>
<protein>
    <recommendedName>
        <fullName evidence="2">Selenocysteine-specific elongation factor</fullName>
    </recommendedName>
    <alternativeName>
        <fullName evidence="8">SelB translation factor</fullName>
    </alternativeName>
</protein>
<comment type="caution">
    <text evidence="10">The sequence shown here is derived from an EMBL/GenBank/DDBJ whole genome shotgun (WGS) entry which is preliminary data.</text>
</comment>
<reference evidence="10 11" key="1">
    <citation type="submission" date="2018-01" db="EMBL/GenBank/DDBJ databases">
        <title>Whole genome sequencing of Histamine producing bacteria.</title>
        <authorList>
            <person name="Butler K."/>
        </authorList>
    </citation>
    <scope>NUCLEOTIDE SEQUENCE [LARGE SCALE GENOMIC DNA]</scope>
    <source>
        <strain evidence="10 11">JCM 12947</strain>
    </source>
</reference>
<dbReference type="CDD" id="cd03696">
    <property type="entry name" value="SelB_II"/>
    <property type="match status" value="1"/>
</dbReference>
<keyword evidence="11" id="KW-1185">Reference proteome</keyword>
<dbReference type="Gene3D" id="2.40.30.10">
    <property type="entry name" value="Translation factors"/>
    <property type="match status" value="1"/>
</dbReference>
<gene>
    <name evidence="10" type="primary">selB</name>
    <name evidence="10" type="ORF">C9J12_14215</name>
</gene>
<dbReference type="Pfam" id="PF03144">
    <property type="entry name" value="GTP_EFTU_D2"/>
    <property type="match status" value="1"/>
</dbReference>
<keyword evidence="4" id="KW-0547">Nucleotide-binding</keyword>
<evidence type="ECO:0000256" key="6">
    <source>
        <dbReference type="ARBA" id="ARBA00023134"/>
    </source>
</evidence>
<dbReference type="InterPro" id="IPR036390">
    <property type="entry name" value="WH_DNA-bd_sf"/>
</dbReference>
<dbReference type="AlphaFoldDB" id="A0A2T3JFI6"/>
<dbReference type="InterPro" id="IPR050055">
    <property type="entry name" value="EF-Tu_GTPase"/>
</dbReference>
<evidence type="ECO:0000256" key="3">
    <source>
        <dbReference type="ARBA" id="ARBA00022490"/>
    </source>
</evidence>
<comment type="subcellular location">
    <subcellularLocation>
        <location evidence="1">Cytoplasm</location>
    </subcellularLocation>
</comment>
<name>A0A2T3JFI6_9GAMM</name>
<dbReference type="SUPFAM" id="SSF50447">
    <property type="entry name" value="Translation proteins"/>
    <property type="match status" value="1"/>
</dbReference>
<dbReference type="EMBL" id="PYMJ01000013">
    <property type="protein sequence ID" value="PSU47698.1"/>
    <property type="molecule type" value="Genomic_DNA"/>
</dbReference>
<dbReference type="SUPFAM" id="SSF52540">
    <property type="entry name" value="P-loop containing nucleoside triphosphate hydrolases"/>
    <property type="match status" value="1"/>
</dbReference>
<proteinExistence type="predicted"/>
<dbReference type="Pfam" id="PF00009">
    <property type="entry name" value="GTP_EFTU"/>
    <property type="match status" value="1"/>
</dbReference>
<dbReference type="Gene3D" id="1.10.10.10">
    <property type="entry name" value="Winged helix-like DNA-binding domain superfamily/Winged helix DNA-binding domain"/>
    <property type="match status" value="1"/>
</dbReference>
<dbReference type="GO" id="GO:0005829">
    <property type="term" value="C:cytosol"/>
    <property type="evidence" value="ECO:0007669"/>
    <property type="project" value="TreeGrafter"/>
</dbReference>
<accession>A0A2T3JFI6</accession>
<dbReference type="GO" id="GO:0005525">
    <property type="term" value="F:GTP binding"/>
    <property type="evidence" value="ECO:0007669"/>
    <property type="project" value="UniProtKB-KW"/>
</dbReference>
<dbReference type="GO" id="GO:0001514">
    <property type="term" value="P:selenocysteine incorporation"/>
    <property type="evidence" value="ECO:0007669"/>
    <property type="project" value="InterPro"/>
</dbReference>
<evidence type="ECO:0000256" key="7">
    <source>
        <dbReference type="ARBA" id="ARBA00025526"/>
    </source>
</evidence>
<dbReference type="InterPro" id="IPR004535">
    <property type="entry name" value="Transl_elong_SelB"/>
</dbReference>
<dbReference type="GO" id="GO:0003723">
    <property type="term" value="F:RNA binding"/>
    <property type="evidence" value="ECO:0007669"/>
    <property type="project" value="InterPro"/>
</dbReference>
<dbReference type="InterPro" id="IPR015191">
    <property type="entry name" value="SelB_WHD4"/>
</dbReference>
<dbReference type="CDD" id="cd04171">
    <property type="entry name" value="SelB"/>
    <property type="match status" value="1"/>
</dbReference>